<name>A0ABR0AP54_9CRUS</name>
<dbReference type="EMBL" id="JAOYFB010000038">
    <property type="protein sequence ID" value="KAK4026904.1"/>
    <property type="molecule type" value="Genomic_DNA"/>
</dbReference>
<protein>
    <submittedName>
        <fullName evidence="2">Uncharacterized protein</fullName>
    </submittedName>
</protein>
<gene>
    <name evidence="2" type="ORF">OUZ56_015928</name>
</gene>
<evidence type="ECO:0000313" key="2">
    <source>
        <dbReference type="EMBL" id="KAK4026904.1"/>
    </source>
</evidence>
<feature type="region of interest" description="Disordered" evidence="1">
    <location>
        <begin position="36"/>
        <end position="67"/>
    </location>
</feature>
<evidence type="ECO:0000256" key="1">
    <source>
        <dbReference type="SAM" id="MobiDB-lite"/>
    </source>
</evidence>
<reference evidence="2 3" key="1">
    <citation type="journal article" date="2023" name="Nucleic Acids Res.">
        <title>The hologenome of Daphnia magna reveals possible DNA methylation and microbiome-mediated evolution of the host genome.</title>
        <authorList>
            <person name="Chaturvedi A."/>
            <person name="Li X."/>
            <person name="Dhandapani V."/>
            <person name="Marshall H."/>
            <person name="Kissane S."/>
            <person name="Cuenca-Cambronero M."/>
            <person name="Asole G."/>
            <person name="Calvet F."/>
            <person name="Ruiz-Romero M."/>
            <person name="Marangio P."/>
            <person name="Guigo R."/>
            <person name="Rago D."/>
            <person name="Mirbahai L."/>
            <person name="Eastwood N."/>
            <person name="Colbourne J.K."/>
            <person name="Zhou J."/>
            <person name="Mallon E."/>
            <person name="Orsini L."/>
        </authorList>
    </citation>
    <scope>NUCLEOTIDE SEQUENCE [LARGE SCALE GENOMIC DNA]</scope>
    <source>
        <strain evidence="2">LRV0_1</strain>
    </source>
</reference>
<dbReference type="Proteomes" id="UP001234178">
    <property type="component" value="Unassembled WGS sequence"/>
</dbReference>
<organism evidence="2 3">
    <name type="scientific">Daphnia magna</name>
    <dbReference type="NCBI Taxonomy" id="35525"/>
    <lineage>
        <taxon>Eukaryota</taxon>
        <taxon>Metazoa</taxon>
        <taxon>Ecdysozoa</taxon>
        <taxon>Arthropoda</taxon>
        <taxon>Crustacea</taxon>
        <taxon>Branchiopoda</taxon>
        <taxon>Diplostraca</taxon>
        <taxon>Cladocera</taxon>
        <taxon>Anomopoda</taxon>
        <taxon>Daphniidae</taxon>
        <taxon>Daphnia</taxon>
    </lineage>
</organism>
<accession>A0ABR0AP54</accession>
<comment type="caution">
    <text evidence="2">The sequence shown here is derived from an EMBL/GenBank/DDBJ whole genome shotgun (WGS) entry which is preliminary data.</text>
</comment>
<keyword evidence="3" id="KW-1185">Reference proteome</keyword>
<sequence length="67" mass="7855">MQGPHKMNVLNSFLLGTRSSQFWQISFSVAGYAEKSRRIDERERDQKRLRNFREQRAKGGESPRALT</sequence>
<feature type="compositionally biased region" description="Basic and acidic residues" evidence="1">
    <location>
        <begin position="36"/>
        <end position="61"/>
    </location>
</feature>
<evidence type="ECO:0000313" key="3">
    <source>
        <dbReference type="Proteomes" id="UP001234178"/>
    </source>
</evidence>
<proteinExistence type="predicted"/>